<dbReference type="InterPro" id="IPR011990">
    <property type="entry name" value="TPR-like_helical_dom_sf"/>
</dbReference>
<dbReference type="PROSITE" id="PS50297">
    <property type="entry name" value="ANK_REP_REGION"/>
    <property type="match status" value="2"/>
</dbReference>
<dbReference type="SUPFAM" id="SSF48452">
    <property type="entry name" value="TPR-like"/>
    <property type="match status" value="2"/>
</dbReference>
<dbReference type="Pfam" id="PF12796">
    <property type="entry name" value="Ank_2"/>
    <property type="match status" value="1"/>
</dbReference>
<reference evidence="8" key="1">
    <citation type="journal article" date="2008" name="Nat. Genet.">
        <title>The Pristionchus pacificus genome provides a unique perspective on nematode lifestyle and parasitism.</title>
        <authorList>
            <person name="Dieterich C."/>
            <person name="Clifton S.W."/>
            <person name="Schuster L.N."/>
            <person name="Chinwalla A."/>
            <person name="Delehaunty K."/>
            <person name="Dinkelacker I."/>
            <person name="Fulton L."/>
            <person name="Fulton R."/>
            <person name="Godfrey J."/>
            <person name="Minx P."/>
            <person name="Mitreva M."/>
            <person name="Roeseler W."/>
            <person name="Tian H."/>
            <person name="Witte H."/>
            <person name="Yang S.P."/>
            <person name="Wilson R.K."/>
            <person name="Sommer R.J."/>
        </authorList>
    </citation>
    <scope>NUCLEOTIDE SEQUENCE [LARGE SCALE GENOMIC DNA]</scope>
    <source>
        <strain evidence="8">PS312</strain>
    </source>
</reference>
<evidence type="ECO:0000313" key="7">
    <source>
        <dbReference type="EnsemblMetazoa" id="PPA37958.1"/>
    </source>
</evidence>
<dbReference type="Pfam" id="PF13606">
    <property type="entry name" value="Ank_3"/>
    <property type="match status" value="1"/>
</dbReference>
<keyword evidence="4" id="KW-0539">Nucleus</keyword>
<sequence length="1348" mass="152416">MKKKVQKTIQELRSNIASARIARNYRRVSDLLLEHAQFLRSIGERDEAIEEFQNVLDIAGKANVRTDEILASRGIAEIQSEKGEYEECVKFLKMYEHLAKTDPTEYQLMLTVGSYCFIKLYTVDEKNENLLQQARDYAEKSLHLLDTEEMDPEKMLQGDKISIRRCNCHRMIAEIAGYQNNKEVGERHSKAAFDHADLKNQFEIMRARIDFPWRNKVIAAEDLCKLADSSMKAKRVEAHLFLAQAFFEQRQIEKGSQILLELYEEASNTRTSGVSEDDRERYNELLIFAFRARVREKQLKKCDQEKDRSGQYLKNDKLGDLYNNAGFKNAAFLHYQAAINLSESTEQKRATLVSCAETAADLKKFNDAARYFERVQSIENEEGMDTSETRASLFEMRLSAGEFDSDADVNLAVDQLEKEMNNKKFLISVYSATSKYYEIKGNTNEATRFRMLENNFAEQFSLDGCVDDDHDNQENHDSLDEISDDEILEIMRGEALKKAKRKALAKAGRKENQYGETKLIERAREGTLDEVKILLSQGADVNRADPVGWTPLSEAVGANNLEIVKLLLAKGANPNSQSKDGFANASFGGKITPLMEACTNGFHEIARWLLNHPSANTLVTAINVDGWSPADFMSDYLKRAARGTESEAEFQQHLNACKELLEKIQQMQRRQGFPVRQGDPPPPLPKSDDTPRFAAEKEKATRRARMSDKRKGAANDYQDAIYGIGSKSRTADKENKKKYNKTDDDLFDDDDDEESFSSPPPSIKKIRRVVELSSDSSEEEIDVHQGNNEKNRHRKSRDFYDDPNFGLDTVERKPVSQHVQEYGGNRPKKVSGVHLILEKKKGKKRSVEFGDENGVIIVPDDFEIQERCVSKRKRNDSDNSQSESEPIVPTVPISRRDLIDNVKEPLDYDSLRPPVLVSTTVKVIIEMPGLETNLTVLSKAPSDTYIADLPKHIDKVRNAINGSSCEWMSGEDIIEESKITLSDLSSLTELKVVEIRCIVKKTLKEEFEKMCDVCEVNGPLSDALRLFETGRTPQLVINDGSKYSEKTRDALWRAIDAYSLEKTKENGQWRAQTVKIERIDVPTFALRSLIRMRPRETLSLRHCSVDDSDLEAMVEEMDSSDITTLECDLSYNEFVNPGENIAKMIRKCKVNTLILQGLSSIVHGCDLMANLRGLALNVLVLDENPWLDDVCMQELVNDDAIGKLSMLKVSRCALKTMEWMEGHESFKSLKILNLSENNCISPAGWDRVAAMIRSPSTSLKILDISGTAVRSMVLNALASRSSDAALLSLTIAKCNGISPSEICRVLGHLVKDERSSTNFKLLLEKEKIEEVRAIAPLLAAKTLKISTN</sequence>
<evidence type="ECO:0000256" key="4">
    <source>
        <dbReference type="ARBA" id="ARBA00023242"/>
    </source>
</evidence>
<evidence type="ECO:0008006" key="9">
    <source>
        <dbReference type="Google" id="ProtNLM"/>
    </source>
</evidence>
<accession>A0A8R1Z0G6</accession>
<feature type="repeat" description="ANK" evidence="5">
    <location>
        <begin position="514"/>
        <end position="546"/>
    </location>
</feature>
<dbReference type="InterPro" id="IPR032675">
    <property type="entry name" value="LRR_dom_sf"/>
</dbReference>
<protein>
    <recommendedName>
        <fullName evidence="9">Tonsoku-like protein</fullName>
    </recommendedName>
</protein>
<feature type="compositionally biased region" description="Basic and acidic residues" evidence="6">
    <location>
        <begin position="686"/>
        <end position="713"/>
    </location>
</feature>
<dbReference type="GO" id="GO:0005634">
    <property type="term" value="C:nucleus"/>
    <property type="evidence" value="ECO:0007669"/>
    <property type="project" value="UniProtKB-SubCell"/>
</dbReference>
<evidence type="ECO:0000256" key="2">
    <source>
        <dbReference type="ARBA" id="ARBA00022614"/>
    </source>
</evidence>
<evidence type="ECO:0000256" key="1">
    <source>
        <dbReference type="ARBA" id="ARBA00004123"/>
    </source>
</evidence>
<feature type="compositionally biased region" description="Basic and acidic residues" evidence="6">
    <location>
        <begin position="729"/>
        <end position="744"/>
    </location>
</feature>
<evidence type="ECO:0000256" key="6">
    <source>
        <dbReference type="SAM" id="MobiDB-lite"/>
    </source>
</evidence>
<name>A0A8R1Z0G6_PRIPA</name>
<dbReference type="PANTHER" id="PTHR46358">
    <property type="entry name" value="TONSOKU-LIKE PROTEIN"/>
    <property type="match status" value="1"/>
</dbReference>
<reference evidence="7" key="2">
    <citation type="submission" date="2022-06" db="UniProtKB">
        <authorList>
            <consortium name="EnsemblMetazoa"/>
        </authorList>
    </citation>
    <scope>IDENTIFICATION</scope>
    <source>
        <strain evidence="7">PS312</strain>
    </source>
</reference>
<dbReference type="PANTHER" id="PTHR46358:SF1">
    <property type="entry name" value="TONSOKU-LIKE PROTEIN"/>
    <property type="match status" value="1"/>
</dbReference>
<dbReference type="Gene3D" id="1.25.40.10">
    <property type="entry name" value="Tetratricopeptide repeat domain"/>
    <property type="match status" value="2"/>
</dbReference>
<keyword evidence="5" id="KW-0040">ANK repeat</keyword>
<keyword evidence="2" id="KW-0433">Leucine-rich repeat</keyword>
<evidence type="ECO:0000313" key="8">
    <source>
        <dbReference type="Proteomes" id="UP000005239"/>
    </source>
</evidence>
<dbReference type="InterPro" id="IPR002110">
    <property type="entry name" value="Ankyrin_rpt"/>
</dbReference>
<dbReference type="InterPro" id="IPR052311">
    <property type="entry name" value="MMS22L-TONSL_complex_comp"/>
</dbReference>
<evidence type="ECO:0000256" key="3">
    <source>
        <dbReference type="ARBA" id="ARBA00022737"/>
    </source>
</evidence>
<dbReference type="SUPFAM" id="SSF48403">
    <property type="entry name" value="Ankyrin repeat"/>
    <property type="match status" value="1"/>
</dbReference>
<evidence type="ECO:0000256" key="5">
    <source>
        <dbReference type="PROSITE-ProRule" id="PRU00023"/>
    </source>
</evidence>
<gene>
    <name evidence="7" type="primary">WBGene00276327</name>
</gene>
<feature type="region of interest" description="Disordered" evidence="6">
    <location>
        <begin position="667"/>
        <end position="713"/>
    </location>
</feature>
<dbReference type="EnsemblMetazoa" id="PPA37958.1">
    <property type="protein sequence ID" value="PPA37958.1"/>
    <property type="gene ID" value="WBGene00276327"/>
</dbReference>
<dbReference type="SUPFAM" id="SSF52047">
    <property type="entry name" value="RNI-like"/>
    <property type="match status" value="1"/>
</dbReference>
<dbReference type="Gene3D" id="1.25.40.20">
    <property type="entry name" value="Ankyrin repeat-containing domain"/>
    <property type="match status" value="1"/>
</dbReference>
<feature type="repeat" description="ANK" evidence="5">
    <location>
        <begin position="547"/>
        <end position="579"/>
    </location>
</feature>
<dbReference type="SMART" id="SM00248">
    <property type="entry name" value="ANK"/>
    <property type="match status" value="3"/>
</dbReference>
<feature type="compositionally biased region" description="Acidic residues" evidence="6">
    <location>
        <begin position="745"/>
        <end position="755"/>
    </location>
</feature>
<dbReference type="Proteomes" id="UP000005239">
    <property type="component" value="Unassembled WGS sequence"/>
</dbReference>
<dbReference type="InterPro" id="IPR036770">
    <property type="entry name" value="Ankyrin_rpt-contain_sf"/>
</dbReference>
<keyword evidence="8" id="KW-1185">Reference proteome</keyword>
<dbReference type="Gene3D" id="3.80.10.10">
    <property type="entry name" value="Ribonuclease Inhibitor"/>
    <property type="match status" value="1"/>
</dbReference>
<organism evidence="7 8">
    <name type="scientific">Pristionchus pacificus</name>
    <name type="common">Parasitic nematode worm</name>
    <dbReference type="NCBI Taxonomy" id="54126"/>
    <lineage>
        <taxon>Eukaryota</taxon>
        <taxon>Metazoa</taxon>
        <taxon>Ecdysozoa</taxon>
        <taxon>Nematoda</taxon>
        <taxon>Chromadorea</taxon>
        <taxon>Rhabditida</taxon>
        <taxon>Rhabditina</taxon>
        <taxon>Diplogasteromorpha</taxon>
        <taxon>Diplogasteroidea</taxon>
        <taxon>Neodiplogasteridae</taxon>
        <taxon>Pristionchus</taxon>
    </lineage>
</organism>
<dbReference type="PROSITE" id="PS50088">
    <property type="entry name" value="ANK_REPEAT"/>
    <property type="match status" value="2"/>
</dbReference>
<proteinExistence type="predicted"/>
<keyword evidence="3" id="KW-0677">Repeat</keyword>
<feature type="region of interest" description="Disordered" evidence="6">
    <location>
        <begin position="729"/>
        <end position="799"/>
    </location>
</feature>
<comment type="subcellular location">
    <subcellularLocation>
        <location evidence="1">Nucleus</location>
    </subcellularLocation>
</comment>